<evidence type="ECO:0000313" key="2">
    <source>
        <dbReference type="EMBL" id="CCF84489.1"/>
    </source>
</evidence>
<feature type="region of interest" description="Disordered" evidence="1">
    <location>
        <begin position="1"/>
        <end position="25"/>
    </location>
</feature>
<dbReference type="Proteomes" id="UP000004221">
    <property type="component" value="Unassembled WGS sequence"/>
</dbReference>
<organism evidence="2 3">
    <name type="scientific">Nitrolancea hollandica Lb</name>
    <dbReference type="NCBI Taxonomy" id="1129897"/>
    <lineage>
        <taxon>Bacteria</taxon>
        <taxon>Pseudomonadati</taxon>
        <taxon>Thermomicrobiota</taxon>
        <taxon>Thermomicrobia</taxon>
        <taxon>Sphaerobacterales</taxon>
        <taxon>Sphaerobacterineae</taxon>
        <taxon>Sphaerobacteraceae</taxon>
        <taxon>Nitrolancea</taxon>
    </lineage>
</organism>
<gene>
    <name evidence="2" type="ORF">NITHO_350003</name>
</gene>
<evidence type="ECO:0000256" key="1">
    <source>
        <dbReference type="SAM" id="MobiDB-lite"/>
    </source>
</evidence>
<evidence type="ECO:0000313" key="3">
    <source>
        <dbReference type="Proteomes" id="UP000004221"/>
    </source>
</evidence>
<keyword evidence="3" id="KW-1185">Reference proteome</keyword>
<dbReference type="EMBL" id="CAGS01000279">
    <property type="protein sequence ID" value="CCF84489.1"/>
    <property type="molecule type" value="Genomic_DNA"/>
</dbReference>
<accession>I4EIH7</accession>
<reference evidence="2 3" key="1">
    <citation type="journal article" date="2012" name="ISME J.">
        <title>Nitrification expanded: discovery, physiology and genomics of a nitrite-oxidizing bacterium from the phylum Chloroflexi.</title>
        <authorList>
            <person name="Sorokin D.Y."/>
            <person name="Lucker S."/>
            <person name="Vejmelkova D."/>
            <person name="Kostrikina N.A."/>
            <person name="Kleerebezem R."/>
            <person name="Rijpstra W.I."/>
            <person name="Damste J.S."/>
            <person name="Le Paslier D."/>
            <person name="Muyzer G."/>
            <person name="Wagner M."/>
            <person name="van Loosdrecht M.C."/>
            <person name="Daims H."/>
        </authorList>
    </citation>
    <scope>NUCLEOTIDE SEQUENCE [LARGE SCALE GENOMIC DNA]</scope>
    <source>
        <strain evidence="3">none</strain>
    </source>
</reference>
<dbReference type="AlphaFoldDB" id="I4EIH7"/>
<name>I4EIH7_9BACT</name>
<comment type="caution">
    <text evidence="2">The sequence shown here is derived from an EMBL/GenBank/DDBJ whole genome shotgun (WGS) entry which is preliminary data.</text>
</comment>
<protein>
    <submittedName>
        <fullName evidence="2">Uncharacterized protein</fullName>
    </submittedName>
</protein>
<sequence length="120" mass="12991">MMESRRAKNAVDTHARLSPPAGASPDRYVGHEVLAPLVSGDIDLELIGIHVKMAGKAPDDVGPDGRQGVGRELHMILYQYLNQALLRDIRALMRARGRVLLAPASEDGIQEAHLMCSSPS</sequence>
<feature type="compositionally biased region" description="Basic and acidic residues" evidence="1">
    <location>
        <begin position="1"/>
        <end position="15"/>
    </location>
</feature>
<proteinExistence type="predicted"/>